<dbReference type="GO" id="GO:0046872">
    <property type="term" value="F:metal ion binding"/>
    <property type="evidence" value="ECO:0007669"/>
    <property type="project" value="UniProtKB-KW"/>
</dbReference>
<comment type="cofactor">
    <cofactor evidence="9">
        <name>Mg(2+)</name>
        <dbReference type="ChEBI" id="CHEBI:18420"/>
    </cofactor>
    <text evidence="9">Binds 2 Mg(2+) per subunit.</text>
</comment>
<keyword evidence="6" id="KW-0693">Viral RNA replication</keyword>
<reference evidence="11" key="1">
    <citation type="submission" date="2019-05" db="EMBL/GenBank/DDBJ databases">
        <title>Metatranscriptomic reconstruction reveals RNA viruses with the potential to shape carbon cycling in soil.</title>
        <authorList>
            <person name="Starr E.P."/>
            <person name="Nuccio E."/>
            <person name="Pett-Ridge J."/>
            <person name="Banfield J.F."/>
            <person name="Firestone M.K."/>
        </authorList>
    </citation>
    <scope>NUCLEOTIDE SEQUENCE</scope>
    <source>
        <strain evidence="11">H4_Bulk_Litter_22_scaffold_5604</strain>
    </source>
</reference>
<proteinExistence type="predicted"/>
<evidence type="ECO:0000256" key="8">
    <source>
        <dbReference type="ARBA" id="ARBA00048744"/>
    </source>
</evidence>
<dbReference type="Pfam" id="PF03431">
    <property type="entry name" value="RNA_replicase_B"/>
    <property type="match status" value="1"/>
</dbReference>
<feature type="domain" description="RdRp catalytic" evidence="10">
    <location>
        <begin position="238"/>
        <end position="372"/>
    </location>
</feature>
<feature type="binding site" evidence="9">
    <location>
        <position position="341"/>
    </location>
    <ligand>
        <name>Mg(2+)</name>
        <dbReference type="ChEBI" id="CHEBI:18420"/>
        <label>2</label>
    </ligand>
</feature>
<dbReference type="EC" id="2.7.7.48" evidence="1"/>
<dbReference type="GO" id="GO:0039694">
    <property type="term" value="P:viral RNA genome replication"/>
    <property type="evidence" value="ECO:0007669"/>
    <property type="project" value="InterPro"/>
</dbReference>
<gene>
    <name evidence="11" type="ORF">H4BulkLitter225604_000002</name>
</gene>
<evidence type="ECO:0000256" key="7">
    <source>
        <dbReference type="ARBA" id="ARBA00030248"/>
    </source>
</evidence>
<evidence type="ECO:0000256" key="4">
    <source>
        <dbReference type="ARBA" id="ARBA00022695"/>
    </source>
</evidence>
<evidence type="ECO:0000256" key="2">
    <source>
        <dbReference type="ARBA" id="ARBA00022484"/>
    </source>
</evidence>
<dbReference type="SUPFAM" id="SSF56672">
    <property type="entry name" value="DNA/RNA polymerases"/>
    <property type="match status" value="1"/>
</dbReference>
<evidence type="ECO:0000256" key="1">
    <source>
        <dbReference type="ARBA" id="ARBA00012494"/>
    </source>
</evidence>
<evidence type="ECO:0000313" key="11">
    <source>
        <dbReference type="EMBL" id="QDH91132.1"/>
    </source>
</evidence>
<dbReference type="InterPro" id="IPR007096">
    <property type="entry name" value="RNA-dir_Rpol_cat_phage"/>
</dbReference>
<organism evidence="11">
    <name type="scientific">Leviviridae sp</name>
    <dbReference type="NCBI Taxonomy" id="2027243"/>
    <lineage>
        <taxon>Viruses</taxon>
        <taxon>Riboviria</taxon>
        <taxon>Orthornavirae</taxon>
        <taxon>Lenarviricota</taxon>
        <taxon>Leviviricetes</taxon>
        <taxon>Norzivirales</taxon>
        <taxon>Fiersviridae</taxon>
    </lineage>
</organism>
<dbReference type="GO" id="GO:0003968">
    <property type="term" value="F:RNA-directed RNA polymerase activity"/>
    <property type="evidence" value="ECO:0007669"/>
    <property type="project" value="UniProtKB-KW"/>
</dbReference>
<evidence type="ECO:0000256" key="5">
    <source>
        <dbReference type="ARBA" id="ARBA00022741"/>
    </source>
</evidence>
<dbReference type="GO" id="GO:0000166">
    <property type="term" value="F:nucleotide binding"/>
    <property type="evidence" value="ECO:0007669"/>
    <property type="project" value="UniProtKB-KW"/>
</dbReference>
<keyword evidence="9" id="KW-0479">Metal-binding</keyword>
<protein>
    <recommendedName>
        <fullName evidence="1">RNA-directed RNA polymerase</fullName>
        <ecNumber evidence="1">2.7.7.48</ecNumber>
    </recommendedName>
    <alternativeName>
        <fullName evidence="7">RNA replicase beta chain</fullName>
    </alternativeName>
</protein>
<keyword evidence="4" id="KW-0548">Nucleotidyltransferase</keyword>
<accession>A0A514DBZ0</accession>
<comment type="catalytic activity">
    <reaction evidence="8">
        <text>RNA(n) + a ribonucleoside 5'-triphosphate = RNA(n+1) + diphosphate</text>
        <dbReference type="Rhea" id="RHEA:21248"/>
        <dbReference type="Rhea" id="RHEA-COMP:14527"/>
        <dbReference type="Rhea" id="RHEA-COMP:17342"/>
        <dbReference type="ChEBI" id="CHEBI:33019"/>
        <dbReference type="ChEBI" id="CHEBI:61557"/>
        <dbReference type="ChEBI" id="CHEBI:140395"/>
        <dbReference type="EC" id="2.7.7.48"/>
    </reaction>
</comment>
<keyword evidence="2 11" id="KW-0696">RNA-directed RNA polymerase</keyword>
<name>A0A514DBZ0_9VIRU</name>
<dbReference type="InterPro" id="IPR043502">
    <property type="entry name" value="DNA/RNA_pol_sf"/>
</dbReference>
<keyword evidence="5" id="KW-0547">Nucleotide-binding</keyword>
<evidence type="ECO:0000256" key="6">
    <source>
        <dbReference type="ARBA" id="ARBA00022953"/>
    </source>
</evidence>
<evidence type="ECO:0000256" key="3">
    <source>
        <dbReference type="ARBA" id="ARBA00022679"/>
    </source>
</evidence>
<sequence length="570" mass="64503">MDISPNALYLHLLADLGDRVEPGCPSWSIDSTTEQVFAYCLRNSLLKKYNSEDNPSDEACGAALKKFIAINERCAEWSFSKVESSLDEMLLFGLKAEVERFWYKGGLTPLVSDVRELFVNGRSGPGASLNARDYDFYTKMFDSPLSGTKDLPIIWERCVSMNGLFAEAEASRRLVHGFSEVDSSRYSFVNKTTTIARGICTEPTINMWFQLGLGAILERRLLSYFKIDLASQPDHNRVLANVGSKTDRLTTIDLESASDSMSLGMLKWLLPRSFYSLLVYLRCGKTLLPNGSSLELNMVSTMGNGFTFPLQTMLFSCVVSSVARFFNVKLDKANFGVFGDDIICPREITRTVIRVLTTLGFTVNSEKTFVEGPFRESCGTDYFNGVNVRGVYIKRLRTQQDLYVAINSLNRWSAISGIYLNSTVNYLSGYIKRKLYVPLDESDDSGLKLPFTLLPHKKLNKRGCAPYRKYQASVNAFYILGDHVWTFRDQVPRNYNPSGLFLSLLFGCIRGYRVTLRQRVTQYAVRDKITPCWDYLPPRPHDDLHGHLGFKRFVDACTWNLFDSSFGIAL</sequence>
<keyword evidence="9" id="KW-0460">Magnesium</keyword>
<keyword evidence="3" id="KW-0808">Transferase</keyword>
<feature type="binding site" evidence="9">
    <location>
        <position position="340"/>
    </location>
    <ligand>
        <name>Mg(2+)</name>
        <dbReference type="ChEBI" id="CHEBI:18420"/>
        <label>2</label>
    </ligand>
</feature>
<dbReference type="PROSITE" id="PS50522">
    <property type="entry name" value="RDRP_PHAGE"/>
    <property type="match status" value="1"/>
</dbReference>
<dbReference type="InterPro" id="IPR005093">
    <property type="entry name" value="RNArep_beta"/>
</dbReference>
<feature type="binding site" evidence="9">
    <location>
        <position position="253"/>
    </location>
    <ligand>
        <name>Mg(2+)</name>
        <dbReference type="ChEBI" id="CHEBI:18420"/>
        <label>2</label>
    </ligand>
</feature>
<dbReference type="EMBL" id="MN036030">
    <property type="protein sequence ID" value="QDH91132.1"/>
    <property type="molecule type" value="Genomic_RNA"/>
</dbReference>
<evidence type="ECO:0000256" key="9">
    <source>
        <dbReference type="PIRSR" id="PIRSR605093-1"/>
    </source>
</evidence>
<evidence type="ECO:0000259" key="10">
    <source>
        <dbReference type="PROSITE" id="PS50522"/>
    </source>
</evidence>